<evidence type="ECO:0000256" key="4">
    <source>
        <dbReference type="ARBA" id="ARBA00022692"/>
    </source>
</evidence>
<dbReference type="PIRSF" id="PIRSF016938">
    <property type="entry name" value="RseA"/>
    <property type="match status" value="1"/>
</dbReference>
<gene>
    <name evidence="11" type="ORF">GCM10009114_21110</name>
</gene>
<evidence type="ECO:0000313" key="11">
    <source>
        <dbReference type="EMBL" id="GAA0857017.1"/>
    </source>
</evidence>
<evidence type="ECO:0000259" key="10">
    <source>
        <dbReference type="Pfam" id="PF03873"/>
    </source>
</evidence>
<evidence type="ECO:0000256" key="8">
    <source>
        <dbReference type="SAM" id="MobiDB-lite"/>
    </source>
</evidence>
<keyword evidence="6 7" id="KW-0472">Membrane</keyword>
<feature type="region of interest" description="Disordered" evidence="8">
    <location>
        <begin position="178"/>
        <end position="206"/>
    </location>
</feature>
<dbReference type="RefSeq" id="WP_343859686.1">
    <property type="nucleotide sequence ID" value="NZ_BAAAFD010000005.1"/>
</dbReference>
<name>A0ABP3WZ88_9ALTE</name>
<keyword evidence="4" id="KW-0812">Transmembrane</keyword>
<evidence type="ECO:0000256" key="7">
    <source>
        <dbReference type="PIRNR" id="PIRNR016938"/>
    </source>
</evidence>
<dbReference type="CDD" id="cd16328">
    <property type="entry name" value="RseA_N"/>
    <property type="match status" value="1"/>
</dbReference>
<evidence type="ECO:0000256" key="2">
    <source>
        <dbReference type="ARBA" id="ARBA00005837"/>
    </source>
</evidence>
<dbReference type="InterPro" id="IPR005573">
    <property type="entry name" value="Anti-sigma_E_RseA_C"/>
</dbReference>
<evidence type="ECO:0000256" key="5">
    <source>
        <dbReference type="ARBA" id="ARBA00022989"/>
    </source>
</evidence>
<dbReference type="Proteomes" id="UP001500359">
    <property type="component" value="Unassembled WGS sequence"/>
</dbReference>
<dbReference type="Pfam" id="PF03873">
    <property type="entry name" value="RseA_C"/>
    <property type="match status" value="1"/>
</dbReference>
<feature type="compositionally biased region" description="Basic and acidic residues" evidence="8">
    <location>
        <begin position="193"/>
        <end position="206"/>
    </location>
</feature>
<evidence type="ECO:0000259" key="9">
    <source>
        <dbReference type="Pfam" id="PF03872"/>
    </source>
</evidence>
<sequence length="206" mass="22894">MTPKHENLSAFVDGEGQDENFVKTLVNDAELSARWHRYHIIRQSLRKEMPEQADFDISGSVMAALQSEPAILAPKRTWKDLPVISNVIPLVRSSGQLAIAASVAVAVIFGFQQVNNQPETQIFNPAPASFTGIQGGLSPVSLEQTRVMPNVSVEEQQRRFNMLMNDHMNQVMLKNTLSSTPEKAAVESSAQERQPDVSQERENLPE</sequence>
<keyword evidence="12" id="KW-1185">Reference proteome</keyword>
<comment type="similarity">
    <text evidence="2 7">Belongs to the RseA family.</text>
</comment>
<keyword evidence="5" id="KW-1133">Transmembrane helix</keyword>
<evidence type="ECO:0000256" key="3">
    <source>
        <dbReference type="ARBA" id="ARBA00022475"/>
    </source>
</evidence>
<dbReference type="PANTHER" id="PTHR38104:SF1">
    <property type="entry name" value="ANTI-SIGMA-E FACTOR RSEA"/>
    <property type="match status" value="1"/>
</dbReference>
<comment type="caution">
    <text evidence="11">The sequence shown here is derived from an EMBL/GenBank/DDBJ whole genome shotgun (WGS) entry which is preliminary data.</text>
</comment>
<dbReference type="InterPro" id="IPR026279">
    <property type="entry name" value="RseA"/>
</dbReference>
<comment type="subunit">
    <text evidence="7">Interacts 1:1 with ECF RNA polymerase sigma-E (RpoE); this inhibits the interaction of sigma-E with the RNA polymerase catalytic core and leads to a decreased expression of sigma-E-regulated genes. Interacts with RseB.</text>
</comment>
<dbReference type="Gene3D" id="1.10.10.880">
    <property type="entry name" value="Anti sigma-E protein RseA, N-terminal domain"/>
    <property type="match status" value="1"/>
</dbReference>
<evidence type="ECO:0000256" key="1">
    <source>
        <dbReference type="ARBA" id="ARBA00004162"/>
    </source>
</evidence>
<protein>
    <recommendedName>
        <fullName evidence="7">Anti-sigma-E factor RseA</fullName>
    </recommendedName>
    <alternativeName>
        <fullName evidence="7">Regulator of SigE</fullName>
    </alternativeName>
    <alternativeName>
        <fullName evidence="7">Sigma-E anti-sigma factor RseA</fullName>
    </alternativeName>
    <alternativeName>
        <fullName evidence="7">Sigma-E factor negative regulatory protein</fullName>
    </alternativeName>
</protein>
<dbReference type="InterPro" id="IPR005572">
    <property type="entry name" value="Anti-sigma_E_RseA_N"/>
</dbReference>
<comment type="subcellular location">
    <subcellularLocation>
        <location evidence="7">Cell inner membrane</location>
    </subcellularLocation>
    <subcellularLocation>
        <location evidence="1">Cell membrane</location>
        <topology evidence="1">Single-pass membrane protein</topology>
    </subcellularLocation>
</comment>
<feature type="domain" description="Anti sigma-E protein RseA N-terminal" evidence="9">
    <location>
        <begin position="5"/>
        <end position="77"/>
    </location>
</feature>
<dbReference type="Pfam" id="PF03872">
    <property type="entry name" value="RseA_N"/>
    <property type="match status" value="1"/>
</dbReference>
<organism evidence="11 12">
    <name type="scientific">Aliiglaciecola litoralis</name>
    <dbReference type="NCBI Taxonomy" id="582857"/>
    <lineage>
        <taxon>Bacteria</taxon>
        <taxon>Pseudomonadati</taxon>
        <taxon>Pseudomonadota</taxon>
        <taxon>Gammaproteobacteria</taxon>
        <taxon>Alteromonadales</taxon>
        <taxon>Alteromonadaceae</taxon>
        <taxon>Aliiglaciecola</taxon>
    </lineage>
</organism>
<accession>A0ABP3WZ88</accession>
<evidence type="ECO:0000313" key="12">
    <source>
        <dbReference type="Proteomes" id="UP001500359"/>
    </source>
</evidence>
<reference evidence="12" key="1">
    <citation type="journal article" date="2019" name="Int. J. Syst. Evol. Microbiol.">
        <title>The Global Catalogue of Microorganisms (GCM) 10K type strain sequencing project: providing services to taxonomists for standard genome sequencing and annotation.</title>
        <authorList>
            <consortium name="The Broad Institute Genomics Platform"/>
            <consortium name="The Broad Institute Genome Sequencing Center for Infectious Disease"/>
            <person name="Wu L."/>
            <person name="Ma J."/>
        </authorList>
    </citation>
    <scope>NUCLEOTIDE SEQUENCE [LARGE SCALE GENOMIC DNA]</scope>
    <source>
        <strain evidence="12">JCM 15896</strain>
    </source>
</reference>
<dbReference type="PANTHER" id="PTHR38104">
    <property type="match status" value="1"/>
</dbReference>
<comment type="function">
    <text evidence="7">An anti-sigma factor for extracytoplasmic function (ECF) sigma factor sigma-E (RpoE). ECF sigma factors are held in an inactive form by an anti-sigma factor until released by regulated intramembrane proteolysis (RIP). RIP occurs when an extracytoplasmic signal triggers a concerted proteolytic cascade to transmit information and elicit cellular responses. The membrane-spanning regulatory substrate protein is first cut periplasmically (site-1 protease, S1P, DegS), then within the membrane itself (site-2 protease, S2P, RseP), while cytoplasmic proteases finish degrading the anti-sigma factor, liberating sigma-E.</text>
</comment>
<dbReference type="InterPro" id="IPR052383">
    <property type="entry name" value="Anti-sigma-E_RseA-like"/>
</dbReference>
<dbReference type="SUPFAM" id="SSF89069">
    <property type="entry name" value="N-terminal, cytoplasmic domain of anti-sigmaE factor RseA"/>
    <property type="match status" value="1"/>
</dbReference>
<dbReference type="EMBL" id="BAAAFD010000005">
    <property type="protein sequence ID" value="GAA0857017.1"/>
    <property type="molecule type" value="Genomic_DNA"/>
</dbReference>
<keyword evidence="3 7" id="KW-1003">Cell membrane</keyword>
<dbReference type="InterPro" id="IPR036147">
    <property type="entry name" value="Anti-sigma_E_RseA_N_sf"/>
</dbReference>
<evidence type="ECO:0000256" key="6">
    <source>
        <dbReference type="ARBA" id="ARBA00023136"/>
    </source>
</evidence>
<feature type="domain" description="Anti sigma-E protein RseA C-terminal" evidence="10">
    <location>
        <begin position="135"/>
        <end position="173"/>
    </location>
</feature>
<proteinExistence type="inferred from homology"/>
<keyword evidence="7" id="KW-0997">Cell inner membrane</keyword>